<dbReference type="SUPFAM" id="SSF56645">
    <property type="entry name" value="Acyl-CoA dehydrogenase NM domain-like"/>
    <property type="match status" value="1"/>
</dbReference>
<evidence type="ECO:0000313" key="10">
    <source>
        <dbReference type="EMBL" id="SDD92589.1"/>
    </source>
</evidence>
<organism evidence="10 11">
    <name type="scientific">Glycomyces harbinensis</name>
    <dbReference type="NCBI Taxonomy" id="58114"/>
    <lineage>
        <taxon>Bacteria</taxon>
        <taxon>Bacillati</taxon>
        <taxon>Actinomycetota</taxon>
        <taxon>Actinomycetes</taxon>
        <taxon>Glycomycetales</taxon>
        <taxon>Glycomycetaceae</taxon>
        <taxon>Glycomyces</taxon>
    </lineage>
</organism>
<protein>
    <submittedName>
        <fullName evidence="10">Acyl-CoA dehydrogenase</fullName>
    </submittedName>
</protein>
<dbReference type="Gene3D" id="2.40.110.10">
    <property type="entry name" value="Butyryl-CoA Dehydrogenase, subunit A, domain 2"/>
    <property type="match status" value="1"/>
</dbReference>
<dbReference type="PIRSF" id="PIRSF016578">
    <property type="entry name" value="HsaA"/>
    <property type="match status" value="1"/>
</dbReference>
<dbReference type="SUPFAM" id="SSF47203">
    <property type="entry name" value="Acyl-CoA dehydrogenase C-terminal domain-like"/>
    <property type="match status" value="1"/>
</dbReference>
<dbReference type="RefSeq" id="WP_091037289.1">
    <property type="nucleotide sequence ID" value="NZ_FNAD01000009.1"/>
</dbReference>
<dbReference type="Proteomes" id="UP000198949">
    <property type="component" value="Unassembled WGS sequence"/>
</dbReference>
<evidence type="ECO:0000256" key="5">
    <source>
        <dbReference type="ARBA" id="ARBA00023002"/>
    </source>
</evidence>
<dbReference type="FunFam" id="1.10.540.10:FF:000002">
    <property type="entry name" value="Acyl-CoA dehydrogenase FadE19"/>
    <property type="match status" value="1"/>
</dbReference>
<dbReference type="STRING" id="58114.SAMN05216270_109118"/>
<name>A0A1G6YQA9_9ACTN</name>
<dbReference type="GO" id="GO:0003995">
    <property type="term" value="F:acyl-CoA dehydrogenase activity"/>
    <property type="evidence" value="ECO:0007669"/>
    <property type="project" value="InterPro"/>
</dbReference>
<dbReference type="Pfam" id="PF00441">
    <property type="entry name" value="Acyl-CoA_dh_1"/>
    <property type="match status" value="1"/>
</dbReference>
<feature type="domain" description="Acyl-CoA oxidase/dehydrogenase middle" evidence="8">
    <location>
        <begin position="120"/>
        <end position="213"/>
    </location>
</feature>
<dbReference type="Gene3D" id="1.10.540.10">
    <property type="entry name" value="Acyl-CoA dehydrogenase/oxidase, N-terminal domain"/>
    <property type="match status" value="1"/>
</dbReference>
<sequence>MRLDIEQTEFAAAVREFAEEQIKPVIGGFYERGEFPIDLVRELGKLGVLGVTLPEEYGGSGQGLFMLGLALEEIARVDASVAVTVEASVTLGAEGIARYGTKEQRERWLPRLAAGEGLVAFALTEPGGGTDAGHTETKARLEDGEWVIDGAKCFITNAGTEMTDLIIATAQTGPGEVSCIAVEPGTPGLQVGPEYSKVGWRASDTRPVYFDSCRVPEANLMGQRGRGFVQFLELLDGGRVAIAALATGSAQGCLDESVAHAKEREAFGRPIAQNQAIAFMLADMRLRAHTSRLAWQDAALRADAGEPFGADAALAKLHASQAAVENARDATQIFGGYGFMNETPVARAWRDCKILEIGEGTNEVQRMIIARSLGV</sequence>
<dbReference type="Pfam" id="PF02771">
    <property type="entry name" value="Acyl-CoA_dh_N"/>
    <property type="match status" value="1"/>
</dbReference>
<dbReference type="InterPro" id="IPR013786">
    <property type="entry name" value="AcylCoA_DH/ox_N"/>
</dbReference>
<dbReference type="AlphaFoldDB" id="A0A1G6YQA9"/>
<dbReference type="FunFam" id="1.20.140.10:FF:000001">
    <property type="entry name" value="Acyl-CoA dehydrogenase"/>
    <property type="match status" value="1"/>
</dbReference>
<proteinExistence type="inferred from homology"/>
<feature type="domain" description="Acyl-CoA dehydrogenase/oxidase N-terminal" evidence="9">
    <location>
        <begin position="6"/>
        <end position="116"/>
    </location>
</feature>
<evidence type="ECO:0000256" key="2">
    <source>
        <dbReference type="ARBA" id="ARBA00009347"/>
    </source>
</evidence>
<keyword evidence="5 6" id="KW-0560">Oxidoreductase</keyword>
<accession>A0A1G6YQA9</accession>
<dbReference type="Gene3D" id="1.20.140.10">
    <property type="entry name" value="Butyryl-CoA Dehydrogenase, subunit A, domain 3"/>
    <property type="match status" value="1"/>
</dbReference>
<evidence type="ECO:0000259" key="8">
    <source>
        <dbReference type="Pfam" id="PF02770"/>
    </source>
</evidence>
<dbReference type="InterPro" id="IPR009075">
    <property type="entry name" value="AcylCo_DH/oxidase_C"/>
</dbReference>
<evidence type="ECO:0000259" key="9">
    <source>
        <dbReference type="Pfam" id="PF02771"/>
    </source>
</evidence>
<dbReference type="OrthoDB" id="2769798at2"/>
<evidence type="ECO:0000256" key="4">
    <source>
        <dbReference type="ARBA" id="ARBA00022827"/>
    </source>
</evidence>
<dbReference type="Pfam" id="PF02770">
    <property type="entry name" value="Acyl-CoA_dh_M"/>
    <property type="match status" value="1"/>
</dbReference>
<dbReference type="InterPro" id="IPR036250">
    <property type="entry name" value="AcylCo_DH-like_C"/>
</dbReference>
<reference evidence="11" key="1">
    <citation type="submission" date="2016-10" db="EMBL/GenBank/DDBJ databases">
        <authorList>
            <person name="Varghese N."/>
            <person name="Submissions S."/>
        </authorList>
    </citation>
    <scope>NUCLEOTIDE SEQUENCE [LARGE SCALE GENOMIC DNA]</scope>
    <source>
        <strain evidence="11">CGMCC 4.3516</strain>
    </source>
</reference>
<evidence type="ECO:0000256" key="3">
    <source>
        <dbReference type="ARBA" id="ARBA00022630"/>
    </source>
</evidence>
<dbReference type="InterPro" id="IPR009100">
    <property type="entry name" value="AcylCoA_DH/oxidase_NM_dom_sf"/>
</dbReference>
<keyword evidence="3 6" id="KW-0285">Flavoprotein</keyword>
<keyword evidence="11" id="KW-1185">Reference proteome</keyword>
<dbReference type="PROSITE" id="PS00073">
    <property type="entry name" value="ACYL_COA_DH_2"/>
    <property type="match status" value="1"/>
</dbReference>
<dbReference type="EMBL" id="FNAD01000009">
    <property type="protein sequence ID" value="SDD92589.1"/>
    <property type="molecule type" value="Genomic_DNA"/>
</dbReference>
<dbReference type="InterPro" id="IPR046373">
    <property type="entry name" value="Acyl-CoA_Oxase/DH_mid-dom_sf"/>
</dbReference>
<evidence type="ECO:0000256" key="6">
    <source>
        <dbReference type="RuleBase" id="RU362125"/>
    </source>
</evidence>
<dbReference type="GO" id="GO:0050660">
    <property type="term" value="F:flavin adenine dinucleotide binding"/>
    <property type="evidence" value="ECO:0007669"/>
    <property type="project" value="InterPro"/>
</dbReference>
<dbReference type="InterPro" id="IPR037069">
    <property type="entry name" value="AcylCoA_DH/ox_N_sf"/>
</dbReference>
<comment type="similarity">
    <text evidence="2 6">Belongs to the acyl-CoA dehydrogenase family.</text>
</comment>
<evidence type="ECO:0000256" key="1">
    <source>
        <dbReference type="ARBA" id="ARBA00001974"/>
    </source>
</evidence>
<feature type="domain" description="Acyl-CoA dehydrogenase/oxidase C-terminal" evidence="7">
    <location>
        <begin position="225"/>
        <end position="373"/>
    </location>
</feature>
<evidence type="ECO:0000259" key="7">
    <source>
        <dbReference type="Pfam" id="PF00441"/>
    </source>
</evidence>
<dbReference type="InterPro" id="IPR006091">
    <property type="entry name" value="Acyl-CoA_Oxase/DH_mid-dom"/>
</dbReference>
<gene>
    <name evidence="10" type="ORF">SAMN05216270_109118</name>
</gene>
<comment type="cofactor">
    <cofactor evidence="1 6">
        <name>FAD</name>
        <dbReference type="ChEBI" id="CHEBI:57692"/>
    </cofactor>
</comment>
<keyword evidence="4 6" id="KW-0274">FAD</keyword>
<dbReference type="PANTHER" id="PTHR43884">
    <property type="entry name" value="ACYL-COA DEHYDROGENASE"/>
    <property type="match status" value="1"/>
</dbReference>
<dbReference type="PANTHER" id="PTHR43884:SF12">
    <property type="entry name" value="ISOVALERYL-COA DEHYDROGENASE, MITOCHONDRIAL-RELATED"/>
    <property type="match status" value="1"/>
</dbReference>
<dbReference type="InterPro" id="IPR006089">
    <property type="entry name" value="Acyl-CoA_DH_CS"/>
</dbReference>
<evidence type="ECO:0000313" key="11">
    <source>
        <dbReference type="Proteomes" id="UP000198949"/>
    </source>
</evidence>